<feature type="compositionally biased region" description="Acidic residues" evidence="1">
    <location>
        <begin position="388"/>
        <end position="418"/>
    </location>
</feature>
<feature type="compositionally biased region" description="Basic and acidic residues" evidence="1">
    <location>
        <begin position="1"/>
        <end position="14"/>
    </location>
</feature>
<feature type="region of interest" description="Disordered" evidence="1">
    <location>
        <begin position="141"/>
        <end position="187"/>
    </location>
</feature>
<evidence type="ECO:0000256" key="1">
    <source>
        <dbReference type="SAM" id="MobiDB-lite"/>
    </source>
</evidence>
<sequence length="702" mass="78870">MASHSHGTDAEMHYHARSAYNPPQNLQERHGTPQSYHAQNSTPSSNAFHTPQQQHAPIPGSFPVSRLLTDDPHSQQPAGQHTPVSTPGLSSGDSTPRHHPHMYRGVHSGYVRHHVEQFHALPPLRATPSATPFAGYASPAELTTSQDRTPSQHSGPPHGGFAPPRSGFAPPHGGFLPSPAPRPEYPLFDLSQRTQAPSAKRQRMNDDEAGNQIAYPQTAPSRHYAAQFQQQLGRQRDIKRTAVVHLRATEQVLREERENNDELAKQYAEARTKWQAEKAALKTQWKDSTRKMMEEFKEQQQKDMAERKKEEAKLQAEVSRLRLSIAEATNRMERSGQHQGRPSGQPAQPSMSPPSQPEPPMDEQSDAPMDGGGLDEGGLDGGGLDGGGLDEGDLDEDDVDEDDVDEDDVDEGDVDEGDLNDRGPDDVEMQSEKGDDTDSPLEADEDLDEEEDEEDEEEVAAALNPEEILVTEERLTMMLRNVVRGLGGKVNMTVEKQRRSKRSRTTALHDAKKAQQSKLRAAQHNDWKAFTRGSFYAVCNIKKAREFVDYTPAASKDATPDANDKRFYFGDEFLSSRWNQVQVDRLVATAQIDRRKRKLPKVDDDYVRALFRNNLKYCQEIWKAPRRRDGETEAEAKGRVEAYRVKRQRETASHGRKTRVRECFLDLDLFSCGFRNWSAGRRLYRALSLCEPAQGIENVRSS</sequence>
<dbReference type="EMBL" id="DF839772">
    <property type="protein sequence ID" value="GAT44479.1"/>
    <property type="molecule type" value="Genomic_DNA"/>
</dbReference>
<feature type="region of interest" description="Disordered" evidence="1">
    <location>
        <begin position="1"/>
        <end position="104"/>
    </location>
</feature>
<feature type="compositionally biased region" description="Gly residues" evidence="1">
    <location>
        <begin position="370"/>
        <end position="387"/>
    </location>
</feature>
<feature type="compositionally biased region" description="Basic and acidic residues" evidence="1">
    <location>
        <begin position="419"/>
        <end position="436"/>
    </location>
</feature>
<feature type="region of interest" description="Disordered" evidence="1">
    <location>
        <begin position="291"/>
        <end position="461"/>
    </location>
</feature>
<accession>A0ABQ0KZZ0</accession>
<gene>
    <name evidence="2" type="ORF">MCHLO_02099</name>
</gene>
<dbReference type="Proteomes" id="UP000815677">
    <property type="component" value="Unassembled WGS sequence"/>
</dbReference>
<feature type="compositionally biased region" description="Basic and acidic residues" evidence="1">
    <location>
        <begin position="291"/>
        <end position="314"/>
    </location>
</feature>
<keyword evidence="3" id="KW-1185">Reference proteome</keyword>
<organism evidence="2 3">
    <name type="scientific">Mycena chlorophos</name>
    <name type="common">Agaric fungus</name>
    <name type="synonym">Agaricus chlorophos</name>
    <dbReference type="NCBI Taxonomy" id="658473"/>
    <lineage>
        <taxon>Eukaryota</taxon>
        <taxon>Fungi</taxon>
        <taxon>Dikarya</taxon>
        <taxon>Basidiomycota</taxon>
        <taxon>Agaricomycotina</taxon>
        <taxon>Agaricomycetes</taxon>
        <taxon>Agaricomycetidae</taxon>
        <taxon>Agaricales</taxon>
        <taxon>Marasmiineae</taxon>
        <taxon>Mycenaceae</taxon>
        <taxon>Mycena</taxon>
    </lineage>
</organism>
<protein>
    <submittedName>
        <fullName evidence="2">Uncharacterized protein</fullName>
    </submittedName>
</protein>
<feature type="region of interest" description="Disordered" evidence="1">
    <location>
        <begin position="497"/>
        <end position="516"/>
    </location>
</feature>
<feature type="compositionally biased region" description="Polar residues" evidence="1">
    <location>
        <begin position="74"/>
        <end position="94"/>
    </location>
</feature>
<evidence type="ECO:0000313" key="3">
    <source>
        <dbReference type="Proteomes" id="UP000815677"/>
    </source>
</evidence>
<name>A0ABQ0KZZ0_MYCCL</name>
<feature type="compositionally biased region" description="Polar residues" evidence="1">
    <location>
        <begin position="141"/>
        <end position="154"/>
    </location>
</feature>
<feature type="compositionally biased region" description="Polar residues" evidence="1">
    <location>
        <begin position="21"/>
        <end position="55"/>
    </location>
</feature>
<reference evidence="2" key="1">
    <citation type="submission" date="2014-09" db="EMBL/GenBank/DDBJ databases">
        <title>Genome sequence of the luminous mushroom Mycena chlorophos for searching fungal bioluminescence genes.</title>
        <authorList>
            <person name="Tanaka Y."/>
            <person name="Kasuga D."/>
            <person name="Oba Y."/>
            <person name="Hase S."/>
            <person name="Sato K."/>
            <person name="Oba Y."/>
            <person name="Sakakibara Y."/>
        </authorList>
    </citation>
    <scope>NUCLEOTIDE SEQUENCE</scope>
</reference>
<feature type="compositionally biased region" description="Acidic residues" evidence="1">
    <location>
        <begin position="437"/>
        <end position="459"/>
    </location>
</feature>
<evidence type="ECO:0000313" key="2">
    <source>
        <dbReference type="EMBL" id="GAT44479.1"/>
    </source>
</evidence>
<proteinExistence type="predicted"/>